<gene>
    <name evidence="2" type="ORF">CRI94_07875</name>
</gene>
<name>A0A2A8CZ32_9BACT</name>
<sequence length="172" mass="18674">MSRLPFLLGIALILWIPVAGCGTDSGKDADSSSADATNIPFDKEGTLAVMTEGTADTVVTIDIEIAESDSAQTRGMMQRESFPDETSGMLFPFADEQPRYFHMSNTPIALDIIFIDADSTIVSISKYTRPYSDELIESGVPAQYVLETPAGFSDTYGLVAGDRVRWTRTDDA</sequence>
<proteinExistence type="predicted"/>
<keyword evidence="3" id="KW-1185">Reference proteome</keyword>
<protein>
    <recommendedName>
        <fullName evidence="4">DUF192 domain-containing protein</fullName>
    </recommendedName>
</protein>
<evidence type="ECO:0000313" key="3">
    <source>
        <dbReference type="Proteomes" id="UP000220102"/>
    </source>
</evidence>
<evidence type="ECO:0000256" key="1">
    <source>
        <dbReference type="SAM" id="SignalP"/>
    </source>
</evidence>
<dbReference type="OrthoDB" id="5526466at2"/>
<evidence type="ECO:0000313" key="2">
    <source>
        <dbReference type="EMBL" id="PEN13962.1"/>
    </source>
</evidence>
<feature type="signal peptide" evidence="1">
    <location>
        <begin position="1"/>
        <end position="21"/>
    </location>
</feature>
<comment type="caution">
    <text evidence="2">The sequence shown here is derived from an EMBL/GenBank/DDBJ whole genome shotgun (WGS) entry which is preliminary data.</text>
</comment>
<dbReference type="InterPro" id="IPR038695">
    <property type="entry name" value="Saro_0823-like_sf"/>
</dbReference>
<dbReference type="Pfam" id="PF02643">
    <property type="entry name" value="DUF192"/>
    <property type="match status" value="1"/>
</dbReference>
<dbReference type="PANTHER" id="PTHR37953">
    <property type="entry name" value="UPF0127 PROTEIN MJ1496"/>
    <property type="match status" value="1"/>
</dbReference>
<dbReference type="RefSeq" id="WP_098075124.1">
    <property type="nucleotide sequence ID" value="NZ_PDEQ01000003.1"/>
</dbReference>
<keyword evidence="1" id="KW-0732">Signal</keyword>
<dbReference type="Proteomes" id="UP000220102">
    <property type="component" value="Unassembled WGS sequence"/>
</dbReference>
<dbReference type="InterPro" id="IPR003795">
    <property type="entry name" value="DUF192"/>
</dbReference>
<dbReference type="Gene3D" id="2.60.120.1140">
    <property type="entry name" value="Protein of unknown function DUF192"/>
    <property type="match status" value="1"/>
</dbReference>
<organism evidence="2 3">
    <name type="scientific">Longibacter salinarum</name>
    <dbReference type="NCBI Taxonomy" id="1850348"/>
    <lineage>
        <taxon>Bacteria</taxon>
        <taxon>Pseudomonadati</taxon>
        <taxon>Rhodothermota</taxon>
        <taxon>Rhodothermia</taxon>
        <taxon>Rhodothermales</taxon>
        <taxon>Salisaetaceae</taxon>
        <taxon>Longibacter</taxon>
    </lineage>
</organism>
<accession>A0A2A8CZ32</accession>
<evidence type="ECO:0008006" key="4">
    <source>
        <dbReference type="Google" id="ProtNLM"/>
    </source>
</evidence>
<dbReference type="EMBL" id="PDEQ01000003">
    <property type="protein sequence ID" value="PEN13962.1"/>
    <property type="molecule type" value="Genomic_DNA"/>
</dbReference>
<dbReference type="AlphaFoldDB" id="A0A2A8CZ32"/>
<reference evidence="2 3" key="1">
    <citation type="submission" date="2017-10" db="EMBL/GenBank/DDBJ databases">
        <title>Draft genome of Longibacter Salinarum.</title>
        <authorList>
            <person name="Goh K.M."/>
            <person name="Shamsir M.S."/>
            <person name="Lim S.W."/>
        </authorList>
    </citation>
    <scope>NUCLEOTIDE SEQUENCE [LARGE SCALE GENOMIC DNA]</scope>
    <source>
        <strain evidence="2 3">KCTC 52045</strain>
    </source>
</reference>
<feature type="chain" id="PRO_5013264465" description="DUF192 domain-containing protein" evidence="1">
    <location>
        <begin position="22"/>
        <end position="172"/>
    </location>
</feature>
<dbReference type="PANTHER" id="PTHR37953:SF1">
    <property type="entry name" value="UPF0127 PROTEIN MJ1496"/>
    <property type="match status" value="1"/>
</dbReference>